<dbReference type="OrthoDB" id="10250414at2759"/>
<dbReference type="HAMAP" id="MF_03001">
    <property type="entry name" value="eIF3b"/>
    <property type="match status" value="1"/>
</dbReference>
<dbReference type="AlphaFoldDB" id="A0A4P9ZGJ5"/>
<protein>
    <recommendedName>
        <fullName evidence="6">Eukaryotic translation initiation factor 3 subunit B</fullName>
        <shortName evidence="6">eIF3b</shortName>
    </recommendedName>
    <alternativeName>
        <fullName evidence="6">Eukaryotic translation initiation factor 3 90 kDa subunit homolog</fullName>
        <shortName evidence="6">eIF3 p90</shortName>
    </alternativeName>
    <alternativeName>
        <fullName evidence="6">Translation initiation factor eIF3, p90 subunit homolog</fullName>
    </alternativeName>
</protein>
<comment type="function">
    <text evidence="7">Component of the eukaryotic translation initiation factor 3 (eIF-3) complex, which is involved in protein synthesis and, together with other initiation factors, stimulates binding of mRNA and methionyl-tRNAi to the 40S ribosome.</text>
</comment>
<dbReference type="SUPFAM" id="SSF82171">
    <property type="entry name" value="DPP6 N-terminal domain-like"/>
    <property type="match status" value="1"/>
</dbReference>
<dbReference type="PROSITE" id="PS50102">
    <property type="entry name" value="RRM"/>
    <property type="match status" value="1"/>
</dbReference>
<dbReference type="Pfam" id="PF08662">
    <property type="entry name" value="eIF2A"/>
    <property type="match status" value="1"/>
</dbReference>
<dbReference type="Pfam" id="PF00076">
    <property type="entry name" value="RRM_1"/>
    <property type="match status" value="1"/>
</dbReference>
<dbReference type="InterPro" id="IPR012677">
    <property type="entry name" value="Nucleotide-bd_a/b_plait_sf"/>
</dbReference>
<sequence length="708" mass="80981">MPSLKELEAQIVLDDIDFSDLEAKYAVSADLGSENYVVVDGAPKAPASKAPLLEKVLRKFLSKAGEVLDGDAGIYLPVEDNMTKGFLFVQYKTPEMAAAAVAQLNGKPFDAKHRLYVNKISDIEKYCTEGNVPAAFVDPEVPPMKSHGYLRSWLMDEAGRDQMAFHFSESVGVYWSNKKNEPKAVFEPRKGFTSKYAKFSPKGTYLFSIHPQGIQSWGGDNFERINKFVHPQVRLIDYSPNEKYMVTLAPTPIERPTNPDELKEFPFGPESEGHKLVIWDLASGEPVRTFALPPHLERLKEMPWPLVKWSFDDKYCCRQGPDALAIYETLTFQLLDKKLVKIDGIVDFEWAPAGVKLAGSRMPGGEHVLSYWTPETPNQTARVALMQIPSRRIIRTINVFQVSDIKMHWQDQAEMLCVKVDRHSKSGKTIFSNLEFFRTTERDVPVEKLELKEVCINFAWDPKSEKFIIISHLDDGNNNPAIARNIVSFYQREAPVKNKAVKFKVLSRVENKHTNTIFWSPVGRYAVTATIAKSSGELDFYDTQFENEKDPRQTEVKLLKNEKYSGMTNFAWDPSGRFIAAWSSAWVHTIENGYKLYDCTGQVLIDETIDQLKDFIWRPRPASLLIEDDLKTVQRRLREYSAQFDEIDAMEADAATREAILLRHKLLGEWKEYRSKHVCNQTPEQDLEAEIVEEIKEEIIEEKEEIVE</sequence>
<evidence type="ECO:0000313" key="10">
    <source>
        <dbReference type="Proteomes" id="UP000268321"/>
    </source>
</evidence>
<dbReference type="GO" id="GO:0033290">
    <property type="term" value="C:eukaryotic 48S preinitiation complex"/>
    <property type="evidence" value="ECO:0007669"/>
    <property type="project" value="UniProtKB-UniRule"/>
</dbReference>
<comment type="subcellular location">
    <subcellularLocation>
        <location evidence="1 6 7">Cytoplasm</location>
    </subcellularLocation>
</comment>
<evidence type="ECO:0000256" key="2">
    <source>
        <dbReference type="ARBA" id="ARBA00022490"/>
    </source>
</evidence>
<evidence type="ECO:0000256" key="5">
    <source>
        <dbReference type="ARBA" id="ARBA00022917"/>
    </source>
</evidence>
<dbReference type="GO" id="GO:0003743">
    <property type="term" value="F:translation initiation factor activity"/>
    <property type="evidence" value="ECO:0007669"/>
    <property type="project" value="UniProtKB-UniRule"/>
</dbReference>
<dbReference type="SUPFAM" id="SSF54928">
    <property type="entry name" value="RNA-binding domain, RBD"/>
    <property type="match status" value="1"/>
</dbReference>
<gene>
    <name evidence="6" type="primary">PRT1</name>
    <name evidence="9" type="ORF">METBISCDRAFT_25964</name>
</gene>
<dbReference type="GO" id="GO:0003723">
    <property type="term" value="F:RNA binding"/>
    <property type="evidence" value="ECO:0007669"/>
    <property type="project" value="UniProtKB-UniRule"/>
</dbReference>
<dbReference type="Proteomes" id="UP000268321">
    <property type="component" value="Unassembled WGS sequence"/>
</dbReference>
<accession>A0A4P9ZGJ5</accession>
<keyword evidence="2 6" id="KW-0963">Cytoplasm</keyword>
<comment type="function">
    <text evidence="6">RNA-binding component of the eukaryotic translation initiation factor 3 (eIF-3) complex, which is involved in protein synthesis of a specialized repertoire of mRNAs and, together with other initiation factors, stimulates binding of mRNA and methionyl-tRNAi to the 40S ribosome. The eIF-3 complex specifically targets and initiates translation of a subset of mRNAs involved in cell proliferation.</text>
</comment>
<dbReference type="GO" id="GO:0005852">
    <property type="term" value="C:eukaryotic translation initiation factor 3 complex"/>
    <property type="evidence" value="ECO:0007669"/>
    <property type="project" value="UniProtKB-UniRule"/>
</dbReference>
<keyword evidence="3 6" id="KW-0396">Initiation factor</keyword>
<name>A0A4P9ZGJ5_9ASCO</name>
<comment type="subunit">
    <text evidence="6 7">Component of the eukaryotic translation initiation factor 3 (eIF-3) complex.</text>
</comment>
<dbReference type="CDD" id="cd12278">
    <property type="entry name" value="RRM_eIF3B"/>
    <property type="match status" value="1"/>
</dbReference>
<dbReference type="Gene3D" id="3.30.70.330">
    <property type="match status" value="1"/>
</dbReference>
<evidence type="ECO:0000256" key="6">
    <source>
        <dbReference type="HAMAP-Rule" id="MF_03001"/>
    </source>
</evidence>
<keyword evidence="10" id="KW-1185">Reference proteome</keyword>
<evidence type="ECO:0000313" key="9">
    <source>
        <dbReference type="EMBL" id="RKP32216.1"/>
    </source>
</evidence>
<dbReference type="GO" id="GO:0016282">
    <property type="term" value="C:eukaryotic 43S preinitiation complex"/>
    <property type="evidence" value="ECO:0007669"/>
    <property type="project" value="UniProtKB-UniRule"/>
</dbReference>
<dbReference type="GO" id="GO:0001732">
    <property type="term" value="P:formation of cytoplasmic translation initiation complex"/>
    <property type="evidence" value="ECO:0007669"/>
    <property type="project" value="UniProtKB-UniRule"/>
</dbReference>
<dbReference type="PANTHER" id="PTHR14068:SF0">
    <property type="entry name" value="EUKARYOTIC TRANSLATION INITIATION FACTOR 3 SUBUNIT B"/>
    <property type="match status" value="1"/>
</dbReference>
<evidence type="ECO:0000259" key="8">
    <source>
        <dbReference type="PROSITE" id="PS50102"/>
    </source>
</evidence>
<evidence type="ECO:0000256" key="1">
    <source>
        <dbReference type="ARBA" id="ARBA00004496"/>
    </source>
</evidence>
<evidence type="ECO:0000256" key="4">
    <source>
        <dbReference type="ARBA" id="ARBA00022884"/>
    </source>
</evidence>
<evidence type="ECO:0000256" key="3">
    <source>
        <dbReference type="ARBA" id="ARBA00022540"/>
    </source>
</evidence>
<dbReference type="InterPro" id="IPR000504">
    <property type="entry name" value="RRM_dom"/>
</dbReference>
<dbReference type="GO" id="GO:0031369">
    <property type="term" value="F:translation initiation factor binding"/>
    <property type="evidence" value="ECO:0007669"/>
    <property type="project" value="InterPro"/>
</dbReference>
<dbReference type="PIRSF" id="PIRSF036424">
    <property type="entry name" value="eIF3b"/>
    <property type="match status" value="1"/>
</dbReference>
<dbReference type="PANTHER" id="PTHR14068">
    <property type="entry name" value="EUKARYOTIC TRANSLATION INITIATION FACTOR 3 EIF3 -RELATED"/>
    <property type="match status" value="1"/>
</dbReference>
<dbReference type="InterPro" id="IPR013979">
    <property type="entry name" value="TIF_beta_prop-like"/>
</dbReference>
<proteinExistence type="inferred from homology"/>
<feature type="domain" description="RRM" evidence="8">
    <location>
        <begin position="35"/>
        <end position="122"/>
    </location>
</feature>
<dbReference type="InterPro" id="IPR011400">
    <property type="entry name" value="EIF3B"/>
</dbReference>
<dbReference type="EMBL" id="ML004433">
    <property type="protein sequence ID" value="RKP32216.1"/>
    <property type="molecule type" value="Genomic_DNA"/>
</dbReference>
<organism evidence="9 10">
    <name type="scientific">Metschnikowia bicuspidata</name>
    <dbReference type="NCBI Taxonomy" id="27322"/>
    <lineage>
        <taxon>Eukaryota</taxon>
        <taxon>Fungi</taxon>
        <taxon>Dikarya</taxon>
        <taxon>Ascomycota</taxon>
        <taxon>Saccharomycotina</taxon>
        <taxon>Pichiomycetes</taxon>
        <taxon>Metschnikowiaceae</taxon>
        <taxon>Metschnikowia</taxon>
    </lineage>
</organism>
<comment type="similarity">
    <text evidence="6 7">Belongs to the eIF-3 subunit B family.</text>
</comment>
<keyword evidence="5 6" id="KW-0648">Protein biosynthesis</keyword>
<dbReference type="InterPro" id="IPR034363">
    <property type="entry name" value="eIF3B_RRM"/>
</dbReference>
<dbReference type="InterPro" id="IPR035979">
    <property type="entry name" value="RBD_domain_sf"/>
</dbReference>
<keyword evidence="4 6" id="KW-0694">RNA-binding</keyword>
<evidence type="ECO:0000256" key="7">
    <source>
        <dbReference type="PIRNR" id="PIRNR036424"/>
    </source>
</evidence>
<reference evidence="10" key="1">
    <citation type="journal article" date="2018" name="Nat. Microbiol.">
        <title>Leveraging single-cell genomics to expand the fungal tree of life.</title>
        <authorList>
            <person name="Ahrendt S.R."/>
            <person name="Quandt C.A."/>
            <person name="Ciobanu D."/>
            <person name="Clum A."/>
            <person name="Salamov A."/>
            <person name="Andreopoulos B."/>
            <person name="Cheng J.F."/>
            <person name="Woyke T."/>
            <person name="Pelin A."/>
            <person name="Henrissat B."/>
            <person name="Reynolds N.K."/>
            <person name="Benny G.L."/>
            <person name="Smith M.E."/>
            <person name="James T.Y."/>
            <person name="Grigoriev I.V."/>
        </authorList>
    </citation>
    <scope>NUCLEOTIDE SEQUENCE [LARGE SCALE GENOMIC DNA]</scope>
    <source>
        <strain evidence="10">Baker2002</strain>
    </source>
</reference>